<evidence type="ECO:0000256" key="7">
    <source>
        <dbReference type="ARBA" id="ARBA00023158"/>
    </source>
</evidence>
<dbReference type="InterPro" id="IPR057596">
    <property type="entry name" value="RDRP_core"/>
</dbReference>
<feature type="compositionally biased region" description="Basic residues" evidence="9">
    <location>
        <begin position="144"/>
        <end position="165"/>
    </location>
</feature>
<feature type="compositionally biased region" description="Low complexity" evidence="9">
    <location>
        <begin position="44"/>
        <end position="57"/>
    </location>
</feature>
<reference evidence="12" key="1">
    <citation type="submission" date="2021-01" db="EMBL/GenBank/DDBJ databases">
        <authorList>
            <consortium name="Aspergillus chevalieri M1 genome sequencing consortium"/>
            <person name="Kazuki M."/>
            <person name="Futagami T."/>
        </authorList>
    </citation>
    <scope>NUCLEOTIDE SEQUENCE</scope>
    <source>
        <strain evidence="12">M1</strain>
    </source>
</reference>
<dbReference type="PANTHER" id="PTHR23079:SF55">
    <property type="entry name" value="RNA-DIRECTED RNA POLYMERASE"/>
    <property type="match status" value="1"/>
</dbReference>
<feature type="compositionally biased region" description="Low complexity" evidence="9">
    <location>
        <begin position="185"/>
        <end position="199"/>
    </location>
</feature>
<dbReference type="KEGG" id="ache:ACHE_70399S"/>
<gene>
    <name evidence="12" type="ORF">ACHE_70399S</name>
</gene>
<evidence type="ECO:0000256" key="1">
    <source>
        <dbReference type="ARBA" id="ARBA00005762"/>
    </source>
</evidence>
<dbReference type="Pfam" id="PF05183">
    <property type="entry name" value="RdRP"/>
    <property type="match status" value="1"/>
</dbReference>
<comment type="similarity">
    <text evidence="1">Belongs to the RdRP family.</text>
</comment>
<feature type="compositionally biased region" description="Basic and acidic residues" evidence="9">
    <location>
        <begin position="1415"/>
        <end position="1435"/>
    </location>
</feature>
<evidence type="ECO:0000256" key="9">
    <source>
        <dbReference type="SAM" id="MobiDB-lite"/>
    </source>
</evidence>
<reference evidence="12" key="2">
    <citation type="submission" date="2021-02" db="EMBL/GenBank/DDBJ databases">
        <title>Aspergillus chevalieri M1 genome sequence.</title>
        <authorList>
            <person name="Kadooka C."/>
            <person name="Mori K."/>
            <person name="Futagami T."/>
        </authorList>
    </citation>
    <scope>NUCLEOTIDE SEQUENCE</scope>
    <source>
        <strain evidence="12">M1</strain>
    </source>
</reference>
<dbReference type="PANTHER" id="PTHR23079">
    <property type="entry name" value="RNA-DEPENDENT RNA POLYMERASE"/>
    <property type="match status" value="1"/>
</dbReference>
<evidence type="ECO:0000259" key="11">
    <source>
        <dbReference type="Pfam" id="PF26253"/>
    </source>
</evidence>
<dbReference type="GO" id="GO:0003968">
    <property type="term" value="F:RNA-directed RNA polymerase activity"/>
    <property type="evidence" value="ECO:0007669"/>
    <property type="project" value="UniProtKB-KW"/>
</dbReference>
<evidence type="ECO:0000313" key="13">
    <source>
        <dbReference type="Proteomes" id="UP000637239"/>
    </source>
</evidence>
<dbReference type="InterPro" id="IPR007855">
    <property type="entry name" value="RDRP"/>
</dbReference>
<proteinExistence type="inferred from homology"/>
<dbReference type="EMBL" id="AP024422">
    <property type="protein sequence ID" value="BCR91556.1"/>
    <property type="molecule type" value="Genomic_DNA"/>
</dbReference>
<evidence type="ECO:0000313" key="12">
    <source>
        <dbReference type="EMBL" id="BCR91556.1"/>
    </source>
</evidence>
<protein>
    <recommendedName>
        <fullName evidence="2">RNA-directed RNA polymerase</fullName>
        <ecNumber evidence="2">2.7.7.48</ecNumber>
    </recommendedName>
</protein>
<evidence type="ECO:0000256" key="6">
    <source>
        <dbReference type="ARBA" id="ARBA00022884"/>
    </source>
</evidence>
<evidence type="ECO:0000256" key="8">
    <source>
        <dbReference type="ARBA" id="ARBA00048744"/>
    </source>
</evidence>
<feature type="region of interest" description="Disordered" evidence="9">
    <location>
        <begin position="1393"/>
        <end position="1437"/>
    </location>
</feature>
<evidence type="ECO:0000256" key="4">
    <source>
        <dbReference type="ARBA" id="ARBA00022679"/>
    </source>
</evidence>
<keyword evidence="4" id="KW-0808">Transferase</keyword>
<accession>A0A7R7VVI6</accession>
<evidence type="ECO:0000256" key="5">
    <source>
        <dbReference type="ARBA" id="ARBA00022695"/>
    </source>
</evidence>
<evidence type="ECO:0000256" key="3">
    <source>
        <dbReference type="ARBA" id="ARBA00022484"/>
    </source>
</evidence>
<dbReference type="Proteomes" id="UP000637239">
    <property type="component" value="Chromosome 7"/>
</dbReference>
<keyword evidence="5" id="KW-0548">Nucleotidyltransferase</keyword>
<dbReference type="GO" id="GO:0031380">
    <property type="term" value="C:nuclear RNA-directed RNA polymerase complex"/>
    <property type="evidence" value="ECO:0007669"/>
    <property type="project" value="TreeGrafter"/>
</dbReference>
<keyword evidence="13" id="KW-1185">Reference proteome</keyword>
<name>A0A7R7VVI6_ASPCH</name>
<keyword evidence="3" id="KW-0696">RNA-directed RNA polymerase</keyword>
<keyword evidence="6" id="KW-0694">RNA-binding</keyword>
<evidence type="ECO:0000259" key="10">
    <source>
        <dbReference type="Pfam" id="PF05183"/>
    </source>
</evidence>
<dbReference type="GeneID" id="66985914"/>
<keyword evidence="7" id="KW-0943">RNA-mediated gene silencing</keyword>
<comment type="catalytic activity">
    <reaction evidence="8">
        <text>RNA(n) + a ribonucleoside 5'-triphosphate = RNA(n+1) + diphosphate</text>
        <dbReference type="Rhea" id="RHEA:21248"/>
        <dbReference type="Rhea" id="RHEA-COMP:14527"/>
        <dbReference type="Rhea" id="RHEA-COMP:17342"/>
        <dbReference type="ChEBI" id="CHEBI:33019"/>
        <dbReference type="ChEBI" id="CHEBI:61557"/>
        <dbReference type="ChEBI" id="CHEBI:140395"/>
        <dbReference type="EC" id="2.7.7.48"/>
    </reaction>
</comment>
<feature type="compositionally biased region" description="Low complexity" evidence="9">
    <location>
        <begin position="1521"/>
        <end position="1533"/>
    </location>
</feature>
<feature type="domain" description="RDRP core" evidence="10">
    <location>
        <begin position="643"/>
        <end position="1221"/>
    </location>
</feature>
<dbReference type="EC" id="2.7.7.48" evidence="2"/>
<feature type="region of interest" description="Disordered" evidence="9">
    <location>
        <begin position="44"/>
        <end position="172"/>
    </location>
</feature>
<feature type="region of interest" description="Disordered" evidence="9">
    <location>
        <begin position="1515"/>
        <end position="1545"/>
    </location>
</feature>
<dbReference type="GO" id="GO:0030422">
    <property type="term" value="P:siRNA processing"/>
    <property type="evidence" value="ECO:0007669"/>
    <property type="project" value="TreeGrafter"/>
</dbReference>
<evidence type="ECO:0000256" key="2">
    <source>
        <dbReference type="ARBA" id="ARBA00012494"/>
    </source>
</evidence>
<sequence>MRRQRLEFHEQALETHKVNEKNHPTIHQYPAAFEVMDTQSSVSFSSSDFSSSSFPSHPSRRRNARRGRSEGNILHQAAGPHANSPAPGFHTSSSSSSSSSPLDDYSTFSSSYPSSSPSPLVDTSDKSVLVDGNANMLTLSPPRSHNHSFSRGRGRGRGKSRRRVPRMTTTTTTTTTLTTAAATALPPLSHPLPTTATTTRPKETAGQPSSQPLPWWKHWETVAVNLANVPLEADTFALWKAFSKEGSIFSIDLFTDIHGNRDPKGKIRFKPAPHTDFWRKNTYIITLPDGQPATIFVTLDNKQQVCRIPSPVQHNISFPAEVKLPIVSLDIGVLINETTMMSMRTVGTGLNEQPSLVLDLKRRALFIYFQLPIFNSIYKPTSSADVYQEYRLKIPFPQLTRIFQTRDSLSGCTSHFTFLKSPAIYHRRIKNIQSTFVDETSWRDEDTWYRQTHVVHNPQAQATLPISLRKQNPVIDIGRWNAFKIMYPKNSDDKGSLMLACNILRDYNVAIEDTDRFTQCDSTQQKNPPIWRWIDLSESRNKALSSSLDDLIDEEYINLPFSVRYQLEVCLSNGYLSEFTMPREFASKLLELGEKDAKKLLEHVAMKEKVFHDPMKIFDFKFIRGMTNAKIPPYCCYMRSARITPSTIYYSTPSVDISNRVIRYFIEYADRFLRIRFTDEKLVGRINSTNDNTMDEVFTRVKRTLANGITIGDRHYEFLAFGNSQFREHGAYFFAPLPNLTAANIRAWMGHFNDIRNVAKYAARLGQCFSTTRAVAGCPVQVRKIDDVVRNGYTFSDGVGRISKFLAQMATSELKIRTLTGHVPSAFQFRLGGSKGMLTVSSQAQRQEVHIRDSQDKFAAVHNGLEIIRWSQFSLATLNRQLIIVLSTLGIRDEVFHARLRTMLKSLDEAMASDPQAIHLLKKYVDPNQMTLTVSQMVLDGFRKSQEPFLTSILRLWRAWHLKYLKEKAKIVVDQGASVLGCMDETGTLKGYFHNSVPSKRASYEEKLAALPEIFLQISRPDKGGKYEVIEGVCILARNPSLHPGDIRVVKAVNVPELSHLQDVVVMPQTGDRDIPSMCSGGDLDGDDYLVIWDEELVPGDWFREPMDYASNKARDLDHEVTVDEITSFFVTYMKNDCLPCIAHAHLAWADYLEEGVDNDKCMQLAHLHSDAVDYNKTGNPANMVRTLQPKKWPHFMEKRHKRKEQIYHSKKVLGQLYDSVERVDFVPGLELPFDIRILDCDLAVTEDLMEFSRKLKYEYDSAMRRIMAQHEIKTEFEVWSTFVLSHANMSKDYKFHEELGTISLSLREMYRKQCYEKVGGRNFQQLAPLAVAMYRITHEEMAAALSKHRQDNPPDGKLFHRSAPKMHKLPLISFPWLLPHILGKIALGHYESPGKPTEKSDEGPNVSKEASPNPDDHDNVVERVPGDQKSDDQKANVTKITQSDPFGLFTGDDHLPDDPSPAIKLPTPGVEESFGFQDQLLDFGFSKAPPTIAGQANTDLGMFSNLLDLENLTPGCDEPTATTTATATATAASPKHDTENTGTTENVVEGTETDCIEIVEDEGGLEPNAVDKLNTLLGF</sequence>
<dbReference type="GO" id="GO:0003723">
    <property type="term" value="F:RNA binding"/>
    <property type="evidence" value="ECO:0007669"/>
    <property type="project" value="UniProtKB-KW"/>
</dbReference>
<dbReference type="RefSeq" id="XP_043140078.1">
    <property type="nucleotide sequence ID" value="XM_043282727.1"/>
</dbReference>
<feature type="compositionally biased region" description="Low complexity" evidence="9">
    <location>
        <begin position="92"/>
        <end position="119"/>
    </location>
</feature>
<feature type="domain" description="RDRP C-terminal head" evidence="11">
    <location>
        <begin position="1244"/>
        <end position="1387"/>
    </location>
</feature>
<dbReference type="InterPro" id="IPR058752">
    <property type="entry name" value="RDRP_C_head"/>
</dbReference>
<feature type="region of interest" description="Disordered" evidence="9">
    <location>
        <begin position="185"/>
        <end position="212"/>
    </location>
</feature>
<dbReference type="Pfam" id="PF26253">
    <property type="entry name" value="RdRP_head"/>
    <property type="match status" value="1"/>
</dbReference>
<organism evidence="12 13">
    <name type="scientific">Aspergillus chevalieri</name>
    <name type="common">Eurotium chevalieri</name>
    <dbReference type="NCBI Taxonomy" id="182096"/>
    <lineage>
        <taxon>Eukaryota</taxon>
        <taxon>Fungi</taxon>
        <taxon>Dikarya</taxon>
        <taxon>Ascomycota</taxon>
        <taxon>Pezizomycotina</taxon>
        <taxon>Eurotiomycetes</taxon>
        <taxon>Eurotiomycetidae</taxon>
        <taxon>Eurotiales</taxon>
        <taxon>Aspergillaceae</taxon>
        <taxon>Aspergillus</taxon>
        <taxon>Aspergillus subgen. Aspergillus</taxon>
    </lineage>
</organism>